<reference evidence="1" key="1">
    <citation type="submission" date="2023-04" db="EMBL/GenBank/DDBJ databases">
        <title>Ambrosiozyma monospora NBRC 10751.</title>
        <authorList>
            <person name="Ichikawa N."/>
            <person name="Sato H."/>
            <person name="Tonouchi N."/>
        </authorList>
    </citation>
    <scope>NUCLEOTIDE SEQUENCE</scope>
    <source>
        <strain evidence="1">NBRC 10751</strain>
    </source>
</reference>
<comment type="caution">
    <text evidence="1">The sequence shown here is derived from an EMBL/GenBank/DDBJ whole genome shotgun (WGS) entry which is preliminary data.</text>
</comment>
<accession>A0ACB5T8F6</accession>
<dbReference type="EMBL" id="BSXS01004681">
    <property type="protein sequence ID" value="GME83322.1"/>
    <property type="molecule type" value="Genomic_DNA"/>
</dbReference>
<proteinExistence type="predicted"/>
<protein>
    <submittedName>
        <fullName evidence="1">Unnamed protein product</fullName>
    </submittedName>
</protein>
<dbReference type="Proteomes" id="UP001165064">
    <property type="component" value="Unassembled WGS sequence"/>
</dbReference>
<name>A0ACB5T8F6_AMBMO</name>
<evidence type="ECO:0000313" key="2">
    <source>
        <dbReference type="Proteomes" id="UP001165064"/>
    </source>
</evidence>
<keyword evidence="2" id="KW-1185">Reference proteome</keyword>
<gene>
    <name evidence="1" type="ORF">Amon02_000608900</name>
</gene>
<organism evidence="1 2">
    <name type="scientific">Ambrosiozyma monospora</name>
    <name type="common">Yeast</name>
    <name type="synonym">Endomycopsis monosporus</name>
    <dbReference type="NCBI Taxonomy" id="43982"/>
    <lineage>
        <taxon>Eukaryota</taxon>
        <taxon>Fungi</taxon>
        <taxon>Dikarya</taxon>
        <taxon>Ascomycota</taxon>
        <taxon>Saccharomycotina</taxon>
        <taxon>Pichiomycetes</taxon>
        <taxon>Pichiales</taxon>
        <taxon>Pichiaceae</taxon>
        <taxon>Ambrosiozyma</taxon>
    </lineage>
</organism>
<evidence type="ECO:0000313" key="1">
    <source>
        <dbReference type="EMBL" id="GME83322.1"/>
    </source>
</evidence>
<sequence>MNSSQISLYPEEGEINHYSAFSKLLGPILQSTKTRELHLRFSQGWYDAETYGKLVNDGDTSGGTGVELWALIESGSRDDAYGNWFKLFNSLSGLFCASLNFIDSSSTTYPVTLFQPKSSLLQTNLLQNDTYLLRSSLPGEPVCTENLTPFLKLLPTKGKAGISSLLTGNKVFNSQWSSMSIDILTECEGEGESTKCYYNMKQSINLILNLPKTLERNKMPIPKPTPGSELRCDMSKHYDLYHCFPLPEPTEWNYNLHDLFGKEIEGGALISSEPSKVCADVNSNTWKSDVYYKGKQASSIDSENCVDLTGSHGYNIVFDTSNSKEIVPVETPPIYASRSLSGYSQDRGYFRLDLLNPASKPSRIVIFESLPWFMRIYLHTITISSINETTSTTYKITENENAGDIIDEIIYDPSIDRVSPSHLELLVTIPASTKLKISFEFDKAMLLYAEYPPDANHGFEIPPSVIALLDDEDDQKVIYEMRTTTSLLTLPTPDFSMPYNVIILSSTVMSLAFGSIFNLLIKRTVTEEEAEYYANASLLTVVKSKIGAKVQAIKSLLKKGKKVEEKEE</sequence>